<dbReference type="GO" id="GO:0032259">
    <property type="term" value="P:methylation"/>
    <property type="evidence" value="ECO:0007669"/>
    <property type="project" value="UniProtKB-KW"/>
</dbReference>
<name>A0AAW0AST8_9AGAR</name>
<dbReference type="PANTHER" id="PTHR12714:SF9">
    <property type="entry name" value="PROTEIN-S-ISOPRENYLCYSTEINE O-METHYLTRANSFERASE"/>
    <property type="match status" value="1"/>
</dbReference>
<comment type="caution">
    <text evidence="7">The sequence shown here is derived from an EMBL/GenBank/DDBJ whole genome shotgun (WGS) entry which is preliminary data.</text>
</comment>
<dbReference type="GO" id="GO:0005789">
    <property type="term" value="C:endoplasmic reticulum membrane"/>
    <property type="evidence" value="ECO:0007669"/>
    <property type="project" value="UniProtKB-SubCell"/>
</dbReference>
<keyword evidence="8" id="KW-1185">Reference proteome</keyword>
<dbReference type="Proteomes" id="UP001362999">
    <property type="component" value="Unassembled WGS sequence"/>
</dbReference>
<feature type="chain" id="PRO_5043990317" description="Protein-S-isoprenylcysteine O-methyltransferase" evidence="6">
    <location>
        <begin position="20"/>
        <end position="245"/>
    </location>
</feature>
<keyword evidence="5" id="KW-0808">Transferase</keyword>
<organism evidence="7 8">
    <name type="scientific">Favolaschia claudopus</name>
    <dbReference type="NCBI Taxonomy" id="2862362"/>
    <lineage>
        <taxon>Eukaryota</taxon>
        <taxon>Fungi</taxon>
        <taxon>Dikarya</taxon>
        <taxon>Basidiomycota</taxon>
        <taxon>Agaricomycotina</taxon>
        <taxon>Agaricomycetes</taxon>
        <taxon>Agaricomycetidae</taxon>
        <taxon>Agaricales</taxon>
        <taxon>Marasmiineae</taxon>
        <taxon>Mycenaceae</taxon>
        <taxon>Favolaschia</taxon>
    </lineage>
</organism>
<keyword evidence="3" id="KW-1133">Transmembrane helix</keyword>
<keyword evidence="6" id="KW-0732">Signal</keyword>
<evidence type="ECO:0000313" key="8">
    <source>
        <dbReference type="Proteomes" id="UP001362999"/>
    </source>
</evidence>
<comment type="similarity">
    <text evidence="5">Belongs to the class VI-like SAM-binding methyltransferase superfamily. Isoprenylcysteine carboxyl methyltransferase family.</text>
</comment>
<evidence type="ECO:0000256" key="4">
    <source>
        <dbReference type="ARBA" id="ARBA00023136"/>
    </source>
</evidence>
<accession>A0AAW0AST8</accession>
<keyword evidence="5" id="KW-0949">S-adenosyl-L-methionine</keyword>
<dbReference type="EC" id="2.1.1.100" evidence="5"/>
<gene>
    <name evidence="7" type="ORF">R3P38DRAFT_2786313</name>
</gene>
<keyword evidence="4" id="KW-0472">Membrane</keyword>
<feature type="signal peptide" evidence="6">
    <location>
        <begin position="1"/>
        <end position="19"/>
    </location>
</feature>
<dbReference type="Pfam" id="PF04140">
    <property type="entry name" value="ICMT"/>
    <property type="match status" value="1"/>
</dbReference>
<dbReference type="EMBL" id="JAWWNJ010000051">
    <property type="protein sequence ID" value="KAK7016357.1"/>
    <property type="molecule type" value="Genomic_DNA"/>
</dbReference>
<evidence type="ECO:0000256" key="2">
    <source>
        <dbReference type="ARBA" id="ARBA00022692"/>
    </source>
</evidence>
<dbReference type="AlphaFoldDB" id="A0AAW0AST8"/>
<proteinExistence type="inferred from homology"/>
<dbReference type="GO" id="GO:0004671">
    <property type="term" value="F:protein C-terminal S-isoprenylcysteine carboxyl O-methyltransferase activity"/>
    <property type="evidence" value="ECO:0007669"/>
    <property type="project" value="UniProtKB-EC"/>
</dbReference>
<dbReference type="PANTHER" id="PTHR12714">
    <property type="entry name" value="PROTEIN-S ISOPRENYLCYSTEINE O-METHYLTRANSFERASE"/>
    <property type="match status" value="1"/>
</dbReference>
<protein>
    <recommendedName>
        <fullName evidence="5">Protein-S-isoprenylcysteine O-methyltransferase</fullName>
        <ecNumber evidence="5">2.1.1.100</ecNumber>
    </recommendedName>
</protein>
<sequence length="245" mass="27543">MASAETLLKSILLLTASLANNYGLTPPTTNEPKDSTNNEVVYRGQAFEVAVYFWTNLGRIAVTLVAILHVSVMMAREIPGQIPQTIAQTLCPYPAPNIHALHELSLTFGLGVSIMVLGSLLRGWCFYTLGQHFTFHVTVASDHALVTTGPYAYVRHPSYTAVFMMLHGCTLAYIYSHGNYISECWDLSTGWNRFIHIAWFFIPAYTAISLGKRGVVEDDLLKERFGAKWVQYSKRVPRRFFPYLV</sequence>
<comment type="subcellular location">
    <subcellularLocation>
        <location evidence="5">Endoplasmic reticulum membrane</location>
        <topology evidence="5">Multi-pass membrane protein</topology>
    </subcellularLocation>
    <subcellularLocation>
        <location evidence="1">Membrane</location>
        <topology evidence="1">Multi-pass membrane protein</topology>
    </subcellularLocation>
</comment>
<reference evidence="7 8" key="1">
    <citation type="journal article" date="2024" name="J Genomics">
        <title>Draft genome sequencing and assembly of Favolaschia claudopus CIRM-BRFM 2984 isolated from oak limbs.</title>
        <authorList>
            <person name="Navarro D."/>
            <person name="Drula E."/>
            <person name="Chaduli D."/>
            <person name="Cazenave R."/>
            <person name="Ahrendt S."/>
            <person name="Wang J."/>
            <person name="Lipzen A."/>
            <person name="Daum C."/>
            <person name="Barry K."/>
            <person name="Grigoriev I.V."/>
            <person name="Favel A."/>
            <person name="Rosso M.N."/>
            <person name="Martin F."/>
        </authorList>
    </citation>
    <scope>NUCLEOTIDE SEQUENCE [LARGE SCALE GENOMIC DNA]</scope>
    <source>
        <strain evidence="7 8">CIRM-BRFM 2984</strain>
    </source>
</reference>
<keyword evidence="5" id="KW-0256">Endoplasmic reticulum</keyword>
<keyword evidence="2" id="KW-0812">Transmembrane</keyword>
<keyword evidence="5" id="KW-0489">Methyltransferase</keyword>
<comment type="catalytic activity">
    <reaction evidence="5">
        <text>[protein]-C-terminal S-[(2E,6E)-farnesyl]-L-cysteine + S-adenosyl-L-methionine = [protein]-C-terminal S-[(2E,6E)-farnesyl]-L-cysteine methyl ester + S-adenosyl-L-homocysteine</text>
        <dbReference type="Rhea" id="RHEA:21672"/>
        <dbReference type="Rhea" id="RHEA-COMP:12125"/>
        <dbReference type="Rhea" id="RHEA-COMP:12126"/>
        <dbReference type="ChEBI" id="CHEBI:57856"/>
        <dbReference type="ChEBI" id="CHEBI:59789"/>
        <dbReference type="ChEBI" id="CHEBI:90510"/>
        <dbReference type="ChEBI" id="CHEBI:90511"/>
        <dbReference type="EC" id="2.1.1.100"/>
    </reaction>
</comment>
<evidence type="ECO:0000256" key="6">
    <source>
        <dbReference type="SAM" id="SignalP"/>
    </source>
</evidence>
<evidence type="ECO:0000256" key="1">
    <source>
        <dbReference type="ARBA" id="ARBA00004141"/>
    </source>
</evidence>
<evidence type="ECO:0000313" key="7">
    <source>
        <dbReference type="EMBL" id="KAK7016357.1"/>
    </source>
</evidence>
<evidence type="ECO:0000256" key="5">
    <source>
        <dbReference type="RuleBase" id="RU362022"/>
    </source>
</evidence>
<dbReference type="InterPro" id="IPR007269">
    <property type="entry name" value="ICMT_MeTrfase"/>
</dbReference>
<evidence type="ECO:0000256" key="3">
    <source>
        <dbReference type="ARBA" id="ARBA00022989"/>
    </source>
</evidence>
<dbReference type="Gene3D" id="1.20.120.1630">
    <property type="match status" value="1"/>
</dbReference>